<evidence type="ECO:0000313" key="2">
    <source>
        <dbReference type="EMBL" id="EEC73165.1"/>
    </source>
</evidence>
<evidence type="ECO:0000256" key="1">
    <source>
        <dbReference type="SAM" id="MobiDB-lite"/>
    </source>
</evidence>
<dbReference type="Gramene" id="BGIOSGA006479-TA">
    <property type="protein sequence ID" value="BGIOSGA006479-PA"/>
    <property type="gene ID" value="BGIOSGA006479"/>
</dbReference>
<dbReference type="EMBL" id="CM000127">
    <property type="protein sequence ID" value="EEC73165.1"/>
    <property type="molecule type" value="Genomic_DNA"/>
</dbReference>
<dbReference type="AlphaFoldDB" id="B8AHW1"/>
<dbReference type="Proteomes" id="UP000007015">
    <property type="component" value="Chromosome 2"/>
</dbReference>
<keyword evidence="3" id="KW-1185">Reference proteome</keyword>
<organism evidence="2 3">
    <name type="scientific">Oryza sativa subsp. indica</name>
    <name type="common">Rice</name>
    <dbReference type="NCBI Taxonomy" id="39946"/>
    <lineage>
        <taxon>Eukaryota</taxon>
        <taxon>Viridiplantae</taxon>
        <taxon>Streptophyta</taxon>
        <taxon>Embryophyta</taxon>
        <taxon>Tracheophyta</taxon>
        <taxon>Spermatophyta</taxon>
        <taxon>Magnoliopsida</taxon>
        <taxon>Liliopsida</taxon>
        <taxon>Poales</taxon>
        <taxon>Poaceae</taxon>
        <taxon>BOP clade</taxon>
        <taxon>Oryzoideae</taxon>
        <taxon>Oryzeae</taxon>
        <taxon>Oryzinae</taxon>
        <taxon>Oryza</taxon>
        <taxon>Oryza sativa</taxon>
    </lineage>
</organism>
<gene>
    <name evidence="2" type="ORF">OsI_07204</name>
</gene>
<evidence type="ECO:0000313" key="3">
    <source>
        <dbReference type="Proteomes" id="UP000007015"/>
    </source>
</evidence>
<sequence length="97" mass="9746">MVENSDGGSIAAAAMEWRWRPWNGSGGFGLGVATMHPRLRQWQRGGDVAATGGWGGAAGRRRAELGKVVAAPMGEKGGSGAVGPARHGFGSAGPCAS</sequence>
<proteinExistence type="predicted"/>
<accession>B8AHW1</accession>
<reference evidence="2 3" key="1">
    <citation type="journal article" date="2005" name="PLoS Biol.">
        <title>The genomes of Oryza sativa: a history of duplications.</title>
        <authorList>
            <person name="Yu J."/>
            <person name="Wang J."/>
            <person name="Lin W."/>
            <person name="Li S."/>
            <person name="Li H."/>
            <person name="Zhou J."/>
            <person name="Ni P."/>
            <person name="Dong W."/>
            <person name="Hu S."/>
            <person name="Zeng C."/>
            <person name="Zhang J."/>
            <person name="Zhang Y."/>
            <person name="Li R."/>
            <person name="Xu Z."/>
            <person name="Li S."/>
            <person name="Li X."/>
            <person name="Zheng H."/>
            <person name="Cong L."/>
            <person name="Lin L."/>
            <person name="Yin J."/>
            <person name="Geng J."/>
            <person name="Li G."/>
            <person name="Shi J."/>
            <person name="Liu J."/>
            <person name="Lv H."/>
            <person name="Li J."/>
            <person name="Wang J."/>
            <person name="Deng Y."/>
            <person name="Ran L."/>
            <person name="Shi X."/>
            <person name="Wang X."/>
            <person name="Wu Q."/>
            <person name="Li C."/>
            <person name="Ren X."/>
            <person name="Wang J."/>
            <person name="Wang X."/>
            <person name="Li D."/>
            <person name="Liu D."/>
            <person name="Zhang X."/>
            <person name="Ji Z."/>
            <person name="Zhao W."/>
            <person name="Sun Y."/>
            <person name="Zhang Z."/>
            <person name="Bao J."/>
            <person name="Han Y."/>
            <person name="Dong L."/>
            <person name="Ji J."/>
            <person name="Chen P."/>
            <person name="Wu S."/>
            <person name="Liu J."/>
            <person name="Xiao Y."/>
            <person name="Bu D."/>
            <person name="Tan J."/>
            <person name="Yang L."/>
            <person name="Ye C."/>
            <person name="Zhang J."/>
            <person name="Xu J."/>
            <person name="Zhou Y."/>
            <person name="Yu Y."/>
            <person name="Zhang B."/>
            <person name="Zhuang S."/>
            <person name="Wei H."/>
            <person name="Liu B."/>
            <person name="Lei M."/>
            <person name="Yu H."/>
            <person name="Li Y."/>
            <person name="Xu H."/>
            <person name="Wei S."/>
            <person name="He X."/>
            <person name="Fang L."/>
            <person name="Zhang Z."/>
            <person name="Zhang Y."/>
            <person name="Huang X."/>
            <person name="Su Z."/>
            <person name="Tong W."/>
            <person name="Li J."/>
            <person name="Tong Z."/>
            <person name="Li S."/>
            <person name="Ye J."/>
            <person name="Wang L."/>
            <person name="Fang L."/>
            <person name="Lei T."/>
            <person name="Chen C."/>
            <person name="Chen H."/>
            <person name="Xu Z."/>
            <person name="Li H."/>
            <person name="Huang H."/>
            <person name="Zhang F."/>
            <person name="Xu H."/>
            <person name="Li N."/>
            <person name="Zhao C."/>
            <person name="Li S."/>
            <person name="Dong L."/>
            <person name="Huang Y."/>
            <person name="Li L."/>
            <person name="Xi Y."/>
            <person name="Qi Q."/>
            <person name="Li W."/>
            <person name="Zhang B."/>
            <person name="Hu W."/>
            <person name="Zhang Y."/>
            <person name="Tian X."/>
            <person name="Jiao Y."/>
            <person name="Liang X."/>
            <person name="Jin J."/>
            <person name="Gao L."/>
            <person name="Zheng W."/>
            <person name="Hao B."/>
            <person name="Liu S."/>
            <person name="Wang W."/>
            <person name="Yuan L."/>
            <person name="Cao M."/>
            <person name="McDermott J."/>
            <person name="Samudrala R."/>
            <person name="Wang J."/>
            <person name="Wong G.K."/>
            <person name="Yang H."/>
        </authorList>
    </citation>
    <scope>NUCLEOTIDE SEQUENCE [LARGE SCALE GENOMIC DNA]</scope>
    <source>
        <strain evidence="3">cv. 93-11</strain>
    </source>
</reference>
<protein>
    <submittedName>
        <fullName evidence="2">Uncharacterized protein</fullName>
    </submittedName>
</protein>
<feature type="region of interest" description="Disordered" evidence="1">
    <location>
        <begin position="74"/>
        <end position="97"/>
    </location>
</feature>
<dbReference type="HOGENOM" id="CLU_2350453_0_0_1"/>
<name>B8AHW1_ORYSI</name>